<dbReference type="GO" id="GO:0044718">
    <property type="term" value="P:siderophore transmembrane transport"/>
    <property type="evidence" value="ECO:0007669"/>
    <property type="project" value="TreeGrafter"/>
</dbReference>
<dbReference type="GO" id="GO:0015344">
    <property type="term" value="F:siderophore uptake transmembrane transporter activity"/>
    <property type="evidence" value="ECO:0007669"/>
    <property type="project" value="TreeGrafter"/>
</dbReference>
<evidence type="ECO:0000256" key="3">
    <source>
        <dbReference type="ARBA" id="ARBA00022452"/>
    </source>
</evidence>
<gene>
    <name evidence="8" type="ORF">CRP01_29985</name>
</gene>
<dbReference type="PANTHER" id="PTHR30069:SF57">
    <property type="entry name" value="TONB-DEPENDENT RECEPTOR"/>
    <property type="match status" value="1"/>
</dbReference>
<sequence length="802" mass="90102">MLKIRFIRKSGSTQTSFVSALIFTITLFFTGPVWLSAQNTGSLSGYVRDARSGEPLIGAAVSIEETQLGAVTDLDGFYEITNIPTQTYQISATYLGYQKDTRFNVIIRSAGNPALNFELQEAVEQLNEVVVSASSREDMVTPLSSQTLSAVEIATYPGGNNDIAKVVQSLPGVAGSVGGFRNDIIIRGGAPNENVYYLDGVEIPNINHFSTQGSAGGPVGLINVSFVEQVDLSTSAFDARYDNPLSGVVQFDQRLGNAQRFRTNIRVSASETALTLEGPLFKGGRENSNTTFLVSGRRSYLQFLFKLIGLPILPDYWDYQYKINHKIDDYNDISLIGIGSIDDFSVNELEEFEPEQQATLDQVPIIKQWSVTTGISWNRRLKDGSGSMRTVLSNNVLNNGFSRFTDNVGQSGLYFSNDSRESELKLRHEQTRYWGDWILSAGLVLQKADYSNETVNLVDDLNFTSAIDFWRYGFFAQASRSVFNNRLDISLGLRSDANTFTNEEQQLLTTLSPRLSLSYALDPAKRWRLNASVGRYYKIPPYTILGYRNNEGMLVNRDARYIRSDHLVAGLEYNLNTSARITLEGFYKNYDRYPVSILDQVSLANKGAGFEVFGSEAITSDGKGRTYGLEFLFQQQYTKNFYGILAYTLFRSEFSAGGDTYLPSLWDSRQLITFTGGYKFKRNWELSLRYRYAGRSPFVPVDETATLERYPAIILDYSRLGSERLASFNQADIRIDKKFNFRKFALDVYLEFQNAFNQNLPEEPQYGLDRDEMGNVISPNTLVIIEQENSSVLPIIGLVLDF</sequence>
<dbReference type="PANTHER" id="PTHR30069">
    <property type="entry name" value="TONB-DEPENDENT OUTER MEMBRANE RECEPTOR"/>
    <property type="match status" value="1"/>
</dbReference>
<evidence type="ECO:0000256" key="5">
    <source>
        <dbReference type="ARBA" id="ARBA00023136"/>
    </source>
</evidence>
<evidence type="ECO:0000313" key="8">
    <source>
        <dbReference type="EMBL" id="PHN02813.1"/>
    </source>
</evidence>
<dbReference type="EMBL" id="PDUD01000036">
    <property type="protein sequence ID" value="PHN02813.1"/>
    <property type="molecule type" value="Genomic_DNA"/>
</dbReference>
<organism evidence="8 9">
    <name type="scientific">Flavilitoribacter nigricans (strain ATCC 23147 / DSM 23189 / NBRC 102662 / NCIMB 1420 / SS-2)</name>
    <name type="common">Lewinella nigricans</name>
    <dbReference type="NCBI Taxonomy" id="1122177"/>
    <lineage>
        <taxon>Bacteria</taxon>
        <taxon>Pseudomonadati</taxon>
        <taxon>Bacteroidota</taxon>
        <taxon>Saprospiria</taxon>
        <taxon>Saprospirales</taxon>
        <taxon>Lewinellaceae</taxon>
        <taxon>Flavilitoribacter</taxon>
    </lineage>
</organism>
<dbReference type="SUPFAM" id="SSF49464">
    <property type="entry name" value="Carboxypeptidase regulatory domain-like"/>
    <property type="match status" value="1"/>
</dbReference>
<dbReference type="InterPro" id="IPR008969">
    <property type="entry name" value="CarboxyPept-like_regulatory"/>
</dbReference>
<dbReference type="Pfam" id="PF13715">
    <property type="entry name" value="CarbopepD_reg_2"/>
    <property type="match status" value="1"/>
</dbReference>
<dbReference type="RefSeq" id="WP_099153753.1">
    <property type="nucleotide sequence ID" value="NZ_PDUD01000036.1"/>
</dbReference>
<evidence type="ECO:0000256" key="4">
    <source>
        <dbReference type="ARBA" id="ARBA00022692"/>
    </source>
</evidence>
<reference evidence="8 9" key="1">
    <citation type="submission" date="2017-10" db="EMBL/GenBank/DDBJ databases">
        <title>The draft genome sequence of Lewinella nigricans NBRC 102662.</title>
        <authorList>
            <person name="Wang K."/>
        </authorList>
    </citation>
    <scope>NUCLEOTIDE SEQUENCE [LARGE SCALE GENOMIC DNA]</scope>
    <source>
        <strain evidence="8 9">NBRC 102662</strain>
    </source>
</reference>
<comment type="subcellular location">
    <subcellularLocation>
        <location evidence="1">Cell outer membrane</location>
        <topology evidence="1">Multi-pass membrane protein</topology>
    </subcellularLocation>
</comment>
<feature type="domain" description="TonB-dependent receptor plug" evidence="7">
    <location>
        <begin position="141"/>
        <end position="244"/>
    </location>
</feature>
<evidence type="ECO:0000313" key="9">
    <source>
        <dbReference type="Proteomes" id="UP000223913"/>
    </source>
</evidence>
<protein>
    <submittedName>
        <fullName evidence="8">TonB-dependent receptor</fullName>
    </submittedName>
</protein>
<dbReference type="GO" id="GO:0009279">
    <property type="term" value="C:cell outer membrane"/>
    <property type="evidence" value="ECO:0007669"/>
    <property type="project" value="UniProtKB-SubCell"/>
</dbReference>
<keyword evidence="9" id="KW-1185">Reference proteome</keyword>
<keyword evidence="5" id="KW-0472">Membrane</keyword>
<dbReference type="InterPro" id="IPR036942">
    <property type="entry name" value="Beta-barrel_TonB_sf"/>
</dbReference>
<dbReference type="Gene3D" id="2.60.40.1120">
    <property type="entry name" value="Carboxypeptidase-like, regulatory domain"/>
    <property type="match status" value="1"/>
</dbReference>
<comment type="caution">
    <text evidence="8">The sequence shown here is derived from an EMBL/GenBank/DDBJ whole genome shotgun (WGS) entry which is preliminary data.</text>
</comment>
<evidence type="ECO:0000256" key="6">
    <source>
        <dbReference type="ARBA" id="ARBA00023237"/>
    </source>
</evidence>
<evidence type="ECO:0000256" key="2">
    <source>
        <dbReference type="ARBA" id="ARBA00022448"/>
    </source>
</evidence>
<keyword evidence="6" id="KW-0998">Cell outer membrane</keyword>
<name>A0A2D0N4U8_FLAN2</name>
<keyword evidence="3" id="KW-1134">Transmembrane beta strand</keyword>
<dbReference type="OrthoDB" id="9804995at2"/>
<dbReference type="InterPro" id="IPR039426">
    <property type="entry name" value="TonB-dep_rcpt-like"/>
</dbReference>
<dbReference type="Gene3D" id="2.40.170.20">
    <property type="entry name" value="TonB-dependent receptor, beta-barrel domain"/>
    <property type="match status" value="1"/>
</dbReference>
<dbReference type="InterPro" id="IPR012910">
    <property type="entry name" value="Plug_dom"/>
</dbReference>
<dbReference type="Proteomes" id="UP000223913">
    <property type="component" value="Unassembled WGS sequence"/>
</dbReference>
<keyword evidence="4" id="KW-0812">Transmembrane</keyword>
<proteinExistence type="predicted"/>
<dbReference type="InterPro" id="IPR037066">
    <property type="entry name" value="Plug_dom_sf"/>
</dbReference>
<dbReference type="Gene3D" id="2.170.130.10">
    <property type="entry name" value="TonB-dependent receptor, plug domain"/>
    <property type="match status" value="1"/>
</dbReference>
<dbReference type="SUPFAM" id="SSF56935">
    <property type="entry name" value="Porins"/>
    <property type="match status" value="1"/>
</dbReference>
<keyword evidence="8" id="KW-0675">Receptor</keyword>
<dbReference type="Pfam" id="PF07715">
    <property type="entry name" value="Plug"/>
    <property type="match status" value="1"/>
</dbReference>
<accession>A0A2D0N4U8</accession>
<dbReference type="AlphaFoldDB" id="A0A2D0N4U8"/>
<evidence type="ECO:0000256" key="1">
    <source>
        <dbReference type="ARBA" id="ARBA00004571"/>
    </source>
</evidence>
<keyword evidence="2" id="KW-0813">Transport</keyword>
<evidence type="ECO:0000259" key="7">
    <source>
        <dbReference type="Pfam" id="PF07715"/>
    </source>
</evidence>